<dbReference type="InterPro" id="IPR011611">
    <property type="entry name" value="PfkB_dom"/>
</dbReference>
<organism evidence="8 9">
    <name type="scientific">Streptomyces griseorubiginosus</name>
    <dbReference type="NCBI Taxonomy" id="67304"/>
    <lineage>
        <taxon>Bacteria</taxon>
        <taxon>Bacillati</taxon>
        <taxon>Actinomycetota</taxon>
        <taxon>Actinomycetes</taxon>
        <taxon>Kitasatosporales</taxon>
        <taxon>Streptomycetaceae</taxon>
        <taxon>Streptomyces</taxon>
    </lineage>
</organism>
<comment type="similarity">
    <text evidence="1">Belongs to the carbohydrate kinase PfkB family.</text>
</comment>
<keyword evidence="4 8" id="KW-0418">Kinase</keyword>
<dbReference type="EMBL" id="LMWV01000008">
    <property type="protein sequence ID" value="KUN67614.1"/>
    <property type="molecule type" value="Genomic_DNA"/>
</dbReference>
<keyword evidence="2" id="KW-0808">Transferase</keyword>
<evidence type="ECO:0000256" key="4">
    <source>
        <dbReference type="ARBA" id="ARBA00022777"/>
    </source>
</evidence>
<reference evidence="8 9" key="1">
    <citation type="submission" date="2015-10" db="EMBL/GenBank/DDBJ databases">
        <title>Draft genome sequence of Streptomyces griseorubiginosus DSM 40469, type strain for the species Streptomyces griseorubiginosus.</title>
        <authorList>
            <person name="Ruckert C."/>
            <person name="Winkler A."/>
            <person name="Kalinowski J."/>
            <person name="Kampfer P."/>
            <person name="Glaeser S."/>
        </authorList>
    </citation>
    <scope>NUCLEOTIDE SEQUENCE [LARGE SCALE GENOMIC DNA]</scope>
    <source>
        <strain evidence="8 9">DSM 40469</strain>
    </source>
</reference>
<comment type="caution">
    <text evidence="8">The sequence shown here is derived from an EMBL/GenBank/DDBJ whole genome shotgun (WGS) entry which is preliminary data.</text>
</comment>
<dbReference type="InterPro" id="IPR050306">
    <property type="entry name" value="PfkB_Carbo_kinase"/>
</dbReference>
<dbReference type="RefSeq" id="WP_062237424.1">
    <property type="nucleotide sequence ID" value="NZ_JBEOZZ010000006.1"/>
</dbReference>
<dbReference type="Gene3D" id="3.40.1190.20">
    <property type="match status" value="1"/>
</dbReference>
<dbReference type="SUPFAM" id="SSF53613">
    <property type="entry name" value="Ribokinase-like"/>
    <property type="match status" value="1"/>
</dbReference>
<keyword evidence="9" id="KW-1185">Reference proteome</keyword>
<evidence type="ECO:0000256" key="1">
    <source>
        <dbReference type="ARBA" id="ARBA00010688"/>
    </source>
</evidence>
<dbReference type="Pfam" id="PF00294">
    <property type="entry name" value="PfkB"/>
    <property type="match status" value="2"/>
</dbReference>
<proteinExistence type="inferred from homology"/>
<dbReference type="AlphaFoldDB" id="A0A101S505"/>
<keyword evidence="3" id="KW-0547">Nucleotide-binding</keyword>
<dbReference type="InterPro" id="IPR023314">
    <property type="entry name" value="Myo_inos_IolC-like_sf"/>
</dbReference>
<dbReference type="GO" id="GO:0005524">
    <property type="term" value="F:ATP binding"/>
    <property type="evidence" value="ECO:0007669"/>
    <property type="project" value="UniProtKB-KW"/>
</dbReference>
<feature type="region of interest" description="Disordered" evidence="6">
    <location>
        <begin position="154"/>
        <end position="176"/>
    </location>
</feature>
<dbReference type="PANTHER" id="PTHR43085">
    <property type="entry name" value="HEXOKINASE FAMILY MEMBER"/>
    <property type="match status" value="1"/>
</dbReference>
<evidence type="ECO:0000259" key="7">
    <source>
        <dbReference type="Pfam" id="PF00294"/>
    </source>
</evidence>
<accession>A0A101S505</accession>
<evidence type="ECO:0000256" key="2">
    <source>
        <dbReference type="ARBA" id="ARBA00022679"/>
    </source>
</evidence>
<gene>
    <name evidence="8" type="ORF">AQJ54_13765</name>
</gene>
<evidence type="ECO:0000313" key="8">
    <source>
        <dbReference type="EMBL" id="KUN67614.1"/>
    </source>
</evidence>
<feature type="compositionally biased region" description="Basic and acidic residues" evidence="6">
    <location>
        <begin position="162"/>
        <end position="173"/>
    </location>
</feature>
<feature type="domain" description="Carbohydrate kinase PfkB" evidence="7">
    <location>
        <begin position="194"/>
        <end position="300"/>
    </location>
</feature>
<dbReference type="GO" id="GO:0016301">
    <property type="term" value="F:kinase activity"/>
    <property type="evidence" value="ECO:0007669"/>
    <property type="project" value="UniProtKB-KW"/>
</dbReference>
<keyword evidence="5" id="KW-0067">ATP-binding</keyword>
<dbReference type="PANTHER" id="PTHR43085:SF49">
    <property type="entry name" value="5-DEHYDRO-2-DEOXYGLUCONOKINASE"/>
    <property type="match status" value="1"/>
</dbReference>
<evidence type="ECO:0000256" key="5">
    <source>
        <dbReference type="ARBA" id="ARBA00022840"/>
    </source>
</evidence>
<dbReference type="Proteomes" id="UP000054375">
    <property type="component" value="Unassembled WGS sequence"/>
</dbReference>
<name>A0A101S505_9ACTN</name>
<sequence length="308" mass="32227">MVEPVQQFDVISMGRIGVDLHPHRPGVPGPRHGSSGRFLGGPAADVAVTAARLGWSTAVITRTGADSFGAYLHQTLTESGVDNRWVTRTAASATPVAGAPDLEIHTDELDYFAIRAARIFWITGTGLSAEPSRSATLAALKCRDRAGTTVLELDWRPAPGDDPARTDPAEPRPRYTRAPRQAYAEARPHHAEALRHAYAEALRHATVAVGDLDACEIATGVRAPHACAEALLAAGVELAVVKRGPQGVLAVHRDGTTADVPSAPVAAVDGAGDGFGGALCHGLLSGWELERTVRHALTAGTPLDGALR</sequence>
<dbReference type="InterPro" id="IPR029056">
    <property type="entry name" value="Ribokinase-like"/>
</dbReference>
<protein>
    <submittedName>
        <fullName evidence="8">5-dehydro-2-deoxygluconokinase</fullName>
    </submittedName>
</protein>
<feature type="domain" description="Carbohydrate kinase PfkB" evidence="7">
    <location>
        <begin position="31"/>
        <end position="96"/>
    </location>
</feature>
<dbReference type="Gene3D" id="2.20.150.10">
    <property type="entry name" value="putative 5-dehydro-2- deoxygluconokinase"/>
    <property type="match status" value="1"/>
</dbReference>
<evidence type="ECO:0000313" key="9">
    <source>
        <dbReference type="Proteomes" id="UP000054375"/>
    </source>
</evidence>
<evidence type="ECO:0000256" key="6">
    <source>
        <dbReference type="SAM" id="MobiDB-lite"/>
    </source>
</evidence>
<evidence type="ECO:0000256" key="3">
    <source>
        <dbReference type="ARBA" id="ARBA00022741"/>
    </source>
</evidence>